<gene>
    <name evidence="4" type="ORF">ACHAWU_005117</name>
</gene>
<dbReference type="Gene3D" id="3.30.420.40">
    <property type="match status" value="1"/>
</dbReference>
<dbReference type="PANTHER" id="PTHR43095:SF2">
    <property type="entry name" value="GLUCONOKINASE"/>
    <property type="match status" value="1"/>
</dbReference>
<dbReference type="InterPro" id="IPR018484">
    <property type="entry name" value="FGGY_N"/>
</dbReference>
<name>A0ABD3M8K8_9STRA</name>
<accession>A0ABD3M8K8</accession>
<protein>
    <recommendedName>
        <fullName evidence="3">Carbohydrate kinase FGGY N-terminal domain-containing protein</fullName>
    </recommendedName>
</protein>
<organism evidence="4 5">
    <name type="scientific">Discostella pseudostelligera</name>
    <dbReference type="NCBI Taxonomy" id="259834"/>
    <lineage>
        <taxon>Eukaryota</taxon>
        <taxon>Sar</taxon>
        <taxon>Stramenopiles</taxon>
        <taxon>Ochrophyta</taxon>
        <taxon>Bacillariophyta</taxon>
        <taxon>Coscinodiscophyceae</taxon>
        <taxon>Thalassiosirophycidae</taxon>
        <taxon>Stephanodiscales</taxon>
        <taxon>Stephanodiscaceae</taxon>
        <taxon>Discostella</taxon>
    </lineage>
</organism>
<evidence type="ECO:0000256" key="2">
    <source>
        <dbReference type="ARBA" id="ARBA00022777"/>
    </source>
</evidence>
<proteinExistence type="predicted"/>
<keyword evidence="5" id="KW-1185">Reference proteome</keyword>
<dbReference type="SUPFAM" id="SSF53067">
    <property type="entry name" value="Actin-like ATPase domain"/>
    <property type="match status" value="1"/>
</dbReference>
<evidence type="ECO:0000256" key="1">
    <source>
        <dbReference type="ARBA" id="ARBA00022679"/>
    </source>
</evidence>
<evidence type="ECO:0000259" key="3">
    <source>
        <dbReference type="Pfam" id="PF00370"/>
    </source>
</evidence>
<dbReference type="PANTHER" id="PTHR43095">
    <property type="entry name" value="SUGAR KINASE"/>
    <property type="match status" value="1"/>
</dbReference>
<dbReference type="InterPro" id="IPR043129">
    <property type="entry name" value="ATPase_NBD"/>
</dbReference>
<dbReference type="AlphaFoldDB" id="A0ABD3M8K8"/>
<dbReference type="EMBL" id="JALLBG020000288">
    <property type="protein sequence ID" value="KAL3756855.1"/>
    <property type="molecule type" value="Genomic_DNA"/>
</dbReference>
<sequence length="474" mass="52434">MMMMRSIVLTVDIGSTRVRCSAYEYHGGPHHPNRYQWKQSPLAGPMMDVDAIMMSGGNDSAPKIVNEFNGVSHTIPISAVSDTGNIRIHEVLGGIDICIDETLKLLNQYHTSAGSCYQVVAIGFTTFVMNLVGVDIHGDPVGEAATCSFACNREDVVKECERLRDYLGPDKLLALHQRTGSPIHSSHALPQLLAFYRDEKYNSLAKQVEKWETISSICLYRWSGRPNVQMPMSFSEASWTGMLDFRTGCWDDVAVHIVESCDGAVCAHAMEEEDDEVYPDVIDLFPPTADFDAPLPFLRAGLPQLNDDGSVNSYWERWPELRSYPVNLFFGIGNLDDSKCSAGPEWVRVHHSISHSNNEDECDITIPPGLLCKRVHRDQIIVGGFRSDGGSLVDWAQSLTTMQTVEAYDSCLAPVQENLRLSGTKILFSSVERPGFLGVEGVTVMVAASLQQALLRNSYQSVMMNEQFSIGGLV</sequence>
<evidence type="ECO:0000313" key="5">
    <source>
        <dbReference type="Proteomes" id="UP001530293"/>
    </source>
</evidence>
<keyword evidence="1" id="KW-0808">Transferase</keyword>
<dbReference type="Pfam" id="PF00370">
    <property type="entry name" value="FGGY_N"/>
    <property type="match status" value="1"/>
</dbReference>
<reference evidence="4 5" key="1">
    <citation type="submission" date="2024-10" db="EMBL/GenBank/DDBJ databases">
        <title>Updated reference genomes for cyclostephanoid diatoms.</title>
        <authorList>
            <person name="Roberts W.R."/>
            <person name="Alverson A.J."/>
        </authorList>
    </citation>
    <scope>NUCLEOTIDE SEQUENCE [LARGE SCALE GENOMIC DNA]</scope>
    <source>
        <strain evidence="4 5">AJA232-27</strain>
    </source>
</reference>
<comment type="caution">
    <text evidence="4">The sequence shown here is derived from an EMBL/GenBank/DDBJ whole genome shotgun (WGS) entry which is preliminary data.</text>
</comment>
<feature type="domain" description="Carbohydrate kinase FGGY N-terminal" evidence="3">
    <location>
        <begin position="103"/>
        <end position="258"/>
    </location>
</feature>
<keyword evidence="2" id="KW-0418">Kinase</keyword>
<evidence type="ECO:0000313" key="4">
    <source>
        <dbReference type="EMBL" id="KAL3756855.1"/>
    </source>
</evidence>
<dbReference type="GO" id="GO:0016301">
    <property type="term" value="F:kinase activity"/>
    <property type="evidence" value="ECO:0007669"/>
    <property type="project" value="UniProtKB-KW"/>
</dbReference>
<dbReference type="Proteomes" id="UP001530293">
    <property type="component" value="Unassembled WGS sequence"/>
</dbReference>
<dbReference type="InterPro" id="IPR050406">
    <property type="entry name" value="FGGY_Carb_Kinase"/>
</dbReference>